<sequence>MMDTIGGMLEIAVKTQRDCSQTRRGYVKTIQKRANDHLRYLKEAVEQACVLGSTDSRRQLWQPRTTNYVAVAVGDGDMLWSEVDEDREFEGR</sequence>
<evidence type="ECO:0000313" key="2">
    <source>
        <dbReference type="Proteomes" id="UP000325577"/>
    </source>
</evidence>
<name>A0A5J5BMS3_9ASTE</name>
<keyword evidence="2" id="KW-1185">Reference proteome</keyword>
<dbReference type="Proteomes" id="UP000325577">
    <property type="component" value="Linkage Group LG11"/>
</dbReference>
<accession>A0A5J5BMS3</accession>
<dbReference type="EMBL" id="CM018034">
    <property type="protein sequence ID" value="KAA8544423.1"/>
    <property type="molecule type" value="Genomic_DNA"/>
</dbReference>
<proteinExistence type="predicted"/>
<dbReference type="AlphaFoldDB" id="A0A5J5BMS3"/>
<organism evidence="1 2">
    <name type="scientific">Nyssa sinensis</name>
    <dbReference type="NCBI Taxonomy" id="561372"/>
    <lineage>
        <taxon>Eukaryota</taxon>
        <taxon>Viridiplantae</taxon>
        <taxon>Streptophyta</taxon>
        <taxon>Embryophyta</taxon>
        <taxon>Tracheophyta</taxon>
        <taxon>Spermatophyta</taxon>
        <taxon>Magnoliopsida</taxon>
        <taxon>eudicotyledons</taxon>
        <taxon>Gunneridae</taxon>
        <taxon>Pentapetalae</taxon>
        <taxon>asterids</taxon>
        <taxon>Cornales</taxon>
        <taxon>Nyssaceae</taxon>
        <taxon>Nyssa</taxon>
    </lineage>
</organism>
<gene>
    <name evidence="1" type="ORF">F0562_022435</name>
</gene>
<reference evidence="1 2" key="1">
    <citation type="submission" date="2019-09" db="EMBL/GenBank/DDBJ databases">
        <title>A chromosome-level genome assembly of the Chinese tupelo Nyssa sinensis.</title>
        <authorList>
            <person name="Yang X."/>
            <person name="Kang M."/>
            <person name="Yang Y."/>
            <person name="Xiong H."/>
            <person name="Wang M."/>
            <person name="Zhang Z."/>
            <person name="Wang Z."/>
            <person name="Wu H."/>
            <person name="Ma T."/>
            <person name="Liu J."/>
            <person name="Xi Z."/>
        </authorList>
    </citation>
    <scope>NUCLEOTIDE SEQUENCE [LARGE SCALE GENOMIC DNA]</scope>
    <source>
        <strain evidence="1">J267</strain>
        <tissue evidence="1">Leaf</tissue>
    </source>
</reference>
<evidence type="ECO:0000313" key="1">
    <source>
        <dbReference type="EMBL" id="KAA8544423.1"/>
    </source>
</evidence>
<protein>
    <submittedName>
        <fullName evidence="1">Uncharacterized protein</fullName>
    </submittedName>
</protein>